<dbReference type="AlphaFoldDB" id="A0AAV4Y3D9"/>
<dbReference type="PROSITE" id="PS51257">
    <property type="entry name" value="PROKAR_LIPOPROTEIN"/>
    <property type="match status" value="1"/>
</dbReference>
<reference evidence="1 2" key="1">
    <citation type="submission" date="2021-06" db="EMBL/GenBank/DDBJ databases">
        <title>Caerostris extrusa draft genome.</title>
        <authorList>
            <person name="Kono N."/>
            <person name="Arakawa K."/>
        </authorList>
    </citation>
    <scope>NUCLEOTIDE SEQUENCE [LARGE SCALE GENOMIC DNA]</scope>
</reference>
<name>A0AAV4Y3D9_CAEEX</name>
<organism evidence="1 2">
    <name type="scientific">Caerostris extrusa</name>
    <name type="common">Bark spider</name>
    <name type="synonym">Caerostris bankana</name>
    <dbReference type="NCBI Taxonomy" id="172846"/>
    <lineage>
        <taxon>Eukaryota</taxon>
        <taxon>Metazoa</taxon>
        <taxon>Ecdysozoa</taxon>
        <taxon>Arthropoda</taxon>
        <taxon>Chelicerata</taxon>
        <taxon>Arachnida</taxon>
        <taxon>Araneae</taxon>
        <taxon>Araneomorphae</taxon>
        <taxon>Entelegynae</taxon>
        <taxon>Araneoidea</taxon>
        <taxon>Araneidae</taxon>
        <taxon>Caerostris</taxon>
    </lineage>
</organism>
<accession>A0AAV4Y3D9</accession>
<keyword evidence="2" id="KW-1185">Reference proteome</keyword>
<proteinExistence type="predicted"/>
<evidence type="ECO:0000313" key="1">
    <source>
        <dbReference type="EMBL" id="GIZ01515.1"/>
    </source>
</evidence>
<comment type="caution">
    <text evidence="1">The sequence shown here is derived from an EMBL/GenBank/DDBJ whole genome shotgun (WGS) entry which is preliminary data.</text>
</comment>
<sequence>MIWVRWLQEGTSGFFSYFVWTGCGAGDNGSKIRGLVEELNNLISFFIELLKCWCEADALTSFYSKTPLGVDGARGESGTSGSLVGEKEHLLFPYFVLTGGGGGGKVTMMSQDSWFGLRTA</sequence>
<evidence type="ECO:0000313" key="2">
    <source>
        <dbReference type="Proteomes" id="UP001054945"/>
    </source>
</evidence>
<protein>
    <submittedName>
        <fullName evidence="1">Uncharacterized protein</fullName>
    </submittedName>
</protein>
<dbReference type="EMBL" id="BPLR01018679">
    <property type="protein sequence ID" value="GIZ01515.1"/>
    <property type="molecule type" value="Genomic_DNA"/>
</dbReference>
<dbReference type="Proteomes" id="UP001054945">
    <property type="component" value="Unassembled WGS sequence"/>
</dbReference>
<gene>
    <name evidence="1" type="ORF">CEXT_676491</name>
</gene>